<organism evidence="2 3">
    <name type="scientific">Azospira restricta</name>
    <dbReference type="NCBI Taxonomy" id="404405"/>
    <lineage>
        <taxon>Bacteria</taxon>
        <taxon>Pseudomonadati</taxon>
        <taxon>Pseudomonadota</taxon>
        <taxon>Betaproteobacteria</taxon>
        <taxon>Rhodocyclales</taxon>
        <taxon>Rhodocyclaceae</taxon>
        <taxon>Azospira</taxon>
    </lineage>
</organism>
<keyword evidence="1" id="KW-0812">Transmembrane</keyword>
<dbReference type="Pfam" id="PF10861">
    <property type="entry name" value="DUF2784"/>
    <property type="match status" value="1"/>
</dbReference>
<evidence type="ECO:0000313" key="2">
    <source>
        <dbReference type="EMBL" id="QRJ64156.1"/>
    </source>
</evidence>
<evidence type="ECO:0000313" key="3">
    <source>
        <dbReference type="Proteomes" id="UP000663444"/>
    </source>
</evidence>
<feature type="transmembrane region" description="Helical" evidence="1">
    <location>
        <begin position="40"/>
        <end position="59"/>
    </location>
</feature>
<dbReference type="KEGG" id="ares:IWH25_02015"/>
<keyword evidence="3" id="KW-1185">Reference proteome</keyword>
<name>A0A974SPL9_9RHOO</name>
<reference evidence="2" key="1">
    <citation type="submission" date="2020-11" db="EMBL/GenBank/DDBJ databases">
        <title>Azospira restricta DSM 18626 genome sequence.</title>
        <authorList>
            <person name="Moe W.M."/>
        </authorList>
    </citation>
    <scope>NUCLEOTIDE SEQUENCE</scope>
    <source>
        <strain evidence="2">DSM 18626</strain>
    </source>
</reference>
<gene>
    <name evidence="2" type="ORF">IWH25_02015</name>
</gene>
<protein>
    <submittedName>
        <fullName evidence="2">DUF2784 domain-containing protein</fullName>
    </submittedName>
</protein>
<dbReference type="RefSeq" id="WP_203387695.1">
    <property type="nucleotide sequence ID" value="NZ_CP064781.1"/>
</dbReference>
<dbReference type="Proteomes" id="UP000663444">
    <property type="component" value="Chromosome"/>
</dbReference>
<dbReference type="AlphaFoldDB" id="A0A974SPL9"/>
<feature type="transmembrane region" description="Helical" evidence="1">
    <location>
        <begin position="6"/>
        <end position="28"/>
    </location>
</feature>
<dbReference type="InterPro" id="IPR021218">
    <property type="entry name" value="DUF2784"/>
</dbReference>
<keyword evidence="1" id="KW-1133">Transmembrane helix</keyword>
<feature type="transmembrane region" description="Helical" evidence="1">
    <location>
        <begin position="94"/>
        <end position="113"/>
    </location>
</feature>
<keyword evidence="1" id="KW-0472">Membrane</keyword>
<dbReference type="EMBL" id="CP064781">
    <property type="protein sequence ID" value="QRJ64156.1"/>
    <property type="molecule type" value="Genomic_DNA"/>
</dbReference>
<evidence type="ECO:0000256" key="1">
    <source>
        <dbReference type="SAM" id="Phobius"/>
    </source>
</evidence>
<sequence length="118" mass="13181">MYALLADLVVAIHFAFIVFAVAGGLLVLRWPWLAWVHVPAALWGAAVVACGWVCPLTPLENWLRVAAGEAGYAGGFIERYLLPLIYPPGLTRELQMLLGLALLLLNAAIYLWLWRRRR</sequence>
<proteinExistence type="predicted"/>
<accession>A0A974SPL9</accession>